<feature type="compositionally biased region" description="Acidic residues" evidence="3">
    <location>
        <begin position="80"/>
        <end position="90"/>
    </location>
</feature>
<dbReference type="Proteomes" id="UP000830434">
    <property type="component" value="Chromosome"/>
</dbReference>
<dbReference type="CDD" id="cd01124">
    <property type="entry name" value="KaiC-like"/>
    <property type="match status" value="1"/>
</dbReference>
<dbReference type="Pfam" id="PF06745">
    <property type="entry name" value="ATPase"/>
    <property type="match status" value="1"/>
</dbReference>
<dbReference type="InterPro" id="IPR027417">
    <property type="entry name" value="P-loop_NTPase"/>
</dbReference>
<accession>A0A8U0IL99</accession>
<dbReference type="KEGG" id="haxz:M0R88_02525"/>
<dbReference type="SUPFAM" id="SSF52540">
    <property type="entry name" value="P-loop containing nucleoside triphosphate hydrolases"/>
    <property type="match status" value="1"/>
</dbReference>
<keyword evidence="2" id="KW-0067">ATP-binding</keyword>
<dbReference type="InterPro" id="IPR010624">
    <property type="entry name" value="KaiC_dom"/>
</dbReference>
<keyword evidence="1" id="KW-0547">Nucleotide-binding</keyword>
<evidence type="ECO:0000313" key="6">
    <source>
        <dbReference type="Proteomes" id="UP000830434"/>
    </source>
</evidence>
<evidence type="ECO:0000259" key="4">
    <source>
        <dbReference type="PROSITE" id="PS51146"/>
    </source>
</evidence>
<evidence type="ECO:0000256" key="3">
    <source>
        <dbReference type="SAM" id="MobiDB-lite"/>
    </source>
</evidence>
<dbReference type="Gene3D" id="3.40.50.300">
    <property type="entry name" value="P-loop containing nucleotide triphosphate hydrolases"/>
    <property type="match status" value="1"/>
</dbReference>
<feature type="compositionally biased region" description="Basic and acidic residues" evidence="3">
    <location>
        <begin position="44"/>
        <end position="70"/>
    </location>
</feature>
<dbReference type="EMBL" id="CP096658">
    <property type="protein sequence ID" value="UPW00984.1"/>
    <property type="molecule type" value="Genomic_DNA"/>
</dbReference>
<dbReference type="AlphaFoldDB" id="A0A8U0IL99"/>
<dbReference type="RefSeq" id="WP_248655391.1">
    <property type="nucleotide sequence ID" value="NZ_CP096658.1"/>
</dbReference>
<feature type="region of interest" description="Disordered" evidence="3">
    <location>
        <begin position="1"/>
        <end position="233"/>
    </location>
</feature>
<keyword evidence="6" id="KW-1185">Reference proteome</keyword>
<dbReference type="GO" id="GO:0005524">
    <property type="term" value="F:ATP binding"/>
    <property type="evidence" value="ECO:0007669"/>
    <property type="project" value="UniProtKB-KW"/>
</dbReference>
<evidence type="ECO:0000313" key="5">
    <source>
        <dbReference type="EMBL" id="UPW00984.1"/>
    </source>
</evidence>
<dbReference type="PROSITE" id="PS51146">
    <property type="entry name" value="KAIC"/>
    <property type="match status" value="1"/>
</dbReference>
<dbReference type="InterPro" id="IPR022420">
    <property type="entry name" value="Circ_KaiC_arc"/>
</dbReference>
<name>A0A8U0IL99_9EURY</name>
<feature type="domain" description="KaiC" evidence="4">
    <location>
        <begin position="246"/>
        <end position="476"/>
    </location>
</feature>
<feature type="compositionally biased region" description="Gly residues" evidence="3">
    <location>
        <begin position="207"/>
        <end position="229"/>
    </location>
</feature>
<dbReference type="PANTHER" id="PTHR43637:SF1">
    <property type="entry name" value="UPF0273 PROTEIN TM_0370"/>
    <property type="match status" value="1"/>
</dbReference>
<dbReference type="PANTHER" id="PTHR43637">
    <property type="entry name" value="UPF0273 PROTEIN TM_0370"/>
    <property type="match status" value="1"/>
</dbReference>
<sequence length="476" mass="50163">MTDEDDWFERALREDDADADESAESDAREDAPDADAPGTETPETDTHDPDTPETDAHDPDTPETDAHDPDTPEATTAENAGDDAPDEAAEPTDQTGEFADAPAFDADADSDGEFGTGSTDDEGESPDSPTSASESGGRGFADADPYEDDAEDEGLFEEDFASAFENAPGDGPSPGGAGPDGGAGGGAGGGGGAAGGGFGGATQSESGGFGGGGGEFGMGGGDGGFGGGEPFEDEAFDDEEFESSIPRIDLGIDGLDSMIQGGVPERSLVTTIGSAGTGKTTFGLQFLHEALEQGENAVFITLEESHDRIVNTATEKGWDFEAYEEEGSLAVIDLDPIEMANSLTSIRNDLPRLVEDFGATRLVLDSVSLLEMMYDEQATRRNEIYDFTKSLKEAGVTTMLTSEASEDTPYASRHGIIEYLVDAVFVLRYIRSSDDFRETRLAVEIQKIRDANHSREIKPYSITNEGISVYRQANIF</sequence>
<feature type="compositionally biased region" description="Acidic residues" evidence="3">
    <location>
        <begin position="144"/>
        <end position="160"/>
    </location>
</feature>
<gene>
    <name evidence="5" type="ORF">M0R88_02525</name>
</gene>
<proteinExistence type="predicted"/>
<dbReference type="GeneID" id="72188694"/>
<dbReference type="NCBIfam" id="TIGR03880">
    <property type="entry name" value="KaiC_arch_3"/>
    <property type="match status" value="1"/>
</dbReference>
<dbReference type="InterPro" id="IPR014774">
    <property type="entry name" value="KaiC-like_dom"/>
</dbReference>
<protein>
    <submittedName>
        <fullName evidence="5">KaiC domain-containing protein</fullName>
    </submittedName>
</protein>
<feature type="compositionally biased region" description="Gly residues" evidence="3">
    <location>
        <begin position="172"/>
        <end position="200"/>
    </location>
</feature>
<organism evidence="5 6">
    <name type="scientific">Halorussus gelatinilyticus</name>
    <dbReference type="NCBI Taxonomy" id="2937524"/>
    <lineage>
        <taxon>Archaea</taxon>
        <taxon>Methanobacteriati</taxon>
        <taxon>Methanobacteriota</taxon>
        <taxon>Stenosarchaea group</taxon>
        <taxon>Halobacteria</taxon>
        <taxon>Halobacteriales</taxon>
        <taxon>Haladaptataceae</taxon>
        <taxon>Halorussus</taxon>
    </lineage>
</organism>
<evidence type="ECO:0000256" key="2">
    <source>
        <dbReference type="ARBA" id="ARBA00022840"/>
    </source>
</evidence>
<evidence type="ECO:0000256" key="1">
    <source>
        <dbReference type="ARBA" id="ARBA00022741"/>
    </source>
</evidence>
<reference evidence="5" key="1">
    <citation type="submission" date="2022-04" db="EMBL/GenBank/DDBJ databases">
        <title>Diverse halophilic archaea isolated from saline environments.</title>
        <authorList>
            <person name="Cui H.-L."/>
        </authorList>
    </citation>
    <scope>NUCLEOTIDE SEQUENCE</scope>
    <source>
        <strain evidence="5">XZYJT40</strain>
    </source>
</reference>
<feature type="compositionally biased region" description="Acidic residues" evidence="3">
    <location>
        <begin position="15"/>
        <end position="24"/>
    </location>
</feature>